<evidence type="ECO:0000313" key="3">
    <source>
        <dbReference type="EMBL" id="KYD18681.1"/>
    </source>
</evidence>
<dbReference type="GO" id="GO:0004657">
    <property type="term" value="F:proline dehydrogenase activity"/>
    <property type="evidence" value="ECO:0007669"/>
    <property type="project" value="UniProtKB-EC"/>
</dbReference>
<dbReference type="Pfam" id="PF01619">
    <property type="entry name" value="Pro_dh"/>
    <property type="match status" value="1"/>
</dbReference>
<evidence type="ECO:0000313" key="4">
    <source>
        <dbReference type="Proteomes" id="UP000075683"/>
    </source>
</evidence>
<dbReference type="AlphaFoldDB" id="A0A150M2W7"/>
<name>A0A150M2W7_9BACI</name>
<dbReference type="STRING" id="301148.B4135_2299"/>
<dbReference type="InterPro" id="IPR002872">
    <property type="entry name" value="Proline_DH_dom"/>
</dbReference>
<comment type="caution">
    <text evidence="3">The sequence shown here is derived from an EMBL/GenBank/DDBJ whole genome shotgun (WGS) entry which is preliminary data.</text>
</comment>
<dbReference type="EMBL" id="LQYT01000049">
    <property type="protein sequence ID" value="KYD18681.1"/>
    <property type="molecule type" value="Genomic_DNA"/>
</dbReference>
<dbReference type="PANTHER" id="PTHR13914">
    <property type="entry name" value="PROLINE OXIDASE"/>
    <property type="match status" value="1"/>
</dbReference>
<dbReference type="PANTHER" id="PTHR13914:SF0">
    <property type="entry name" value="PROLINE DEHYDROGENASE 1, MITOCHONDRIAL"/>
    <property type="match status" value="1"/>
</dbReference>
<dbReference type="PATRIC" id="fig|301148.3.peg.3804"/>
<protein>
    <submittedName>
        <fullName evidence="3">Proline dehydrogenase (Proline oxidase)</fullName>
        <ecNumber evidence="3">1.5.5.2</ecNumber>
    </submittedName>
</protein>
<dbReference type="InterPro" id="IPR015659">
    <property type="entry name" value="Proline_oxidase"/>
</dbReference>
<dbReference type="InterPro" id="IPR029041">
    <property type="entry name" value="FAD-linked_oxidoreductase-like"/>
</dbReference>
<accession>A0A150M2W7</accession>
<dbReference type="EC" id="1.5.5.2" evidence="3"/>
<keyword evidence="1 3" id="KW-0560">Oxidoreductase</keyword>
<dbReference type="GO" id="GO:0006562">
    <property type="term" value="P:L-proline catabolic process"/>
    <property type="evidence" value="ECO:0007669"/>
    <property type="project" value="InterPro"/>
</dbReference>
<gene>
    <name evidence="3" type="ORF">B4135_2299</name>
</gene>
<dbReference type="SUPFAM" id="SSF51730">
    <property type="entry name" value="FAD-linked oxidoreductase"/>
    <property type="match status" value="1"/>
</dbReference>
<reference evidence="3 4" key="1">
    <citation type="submission" date="2016-01" db="EMBL/GenBank/DDBJ databases">
        <title>Draft Genome Sequences of Seven Thermophilic Sporeformers Isolated from Foods.</title>
        <authorList>
            <person name="Berendsen E.M."/>
            <person name="Wells-Bennik M.H."/>
            <person name="Krawcyk A.O."/>
            <person name="De Jong A."/>
            <person name="Holsappel S."/>
            <person name="Eijlander R.T."/>
            <person name="Kuipers O.P."/>
        </authorList>
    </citation>
    <scope>NUCLEOTIDE SEQUENCE [LARGE SCALE GENOMIC DNA]</scope>
    <source>
        <strain evidence="3 4">B4135</strain>
    </source>
</reference>
<dbReference type="Proteomes" id="UP000075683">
    <property type="component" value="Unassembled WGS sequence"/>
</dbReference>
<proteinExistence type="predicted"/>
<evidence type="ECO:0000256" key="1">
    <source>
        <dbReference type="ARBA" id="ARBA00023002"/>
    </source>
</evidence>
<evidence type="ECO:0000259" key="2">
    <source>
        <dbReference type="Pfam" id="PF01619"/>
    </source>
</evidence>
<organism evidence="3 4">
    <name type="scientific">Caldibacillus debilis</name>
    <dbReference type="NCBI Taxonomy" id="301148"/>
    <lineage>
        <taxon>Bacteria</taxon>
        <taxon>Bacillati</taxon>
        <taxon>Bacillota</taxon>
        <taxon>Bacilli</taxon>
        <taxon>Bacillales</taxon>
        <taxon>Bacillaceae</taxon>
        <taxon>Caldibacillus</taxon>
    </lineage>
</organism>
<feature type="domain" description="Proline dehydrogenase" evidence="2">
    <location>
        <begin position="153"/>
        <end position="407"/>
    </location>
</feature>
<sequence>MVNGVTLFLKIRQAYLPHPPASEKHREKRPFFRPPRCRLAPPISRFVPIFFLFSRFFRKRGGSGRNWEGLVKTDMVFMAKNDKIIYWVFGKCRYKTKNNIIFFCLGGMQMEKLMKNFFQFLSTNKFLTRLARKYGLHLGAQRFVAGETLDEAVRVIKKLNEDGLAVTVDYLGEFVENEREANEMADHCVETVERIGAEKLNAQLSVKLTSMGLDISDDVVFRNMTRILDKAKEHDVFVTIDMEDHTRCEKTLTIYKKLREKYDNVGTVLQAYLYRTEHDLENLNAYSPVLRLVKGAYKEPEEVAFPLKKDVDENFKKIIRMNMENGNYTAVATHDDQIIEYTKNLVKELNIPKDRFEFQMLYGIRNEKQLELAREGYTMRVYVPYGTDWYGYFMRRLAERPANVWFVLKGIFKR</sequence>
<dbReference type="Gene3D" id="3.20.20.220">
    <property type="match status" value="1"/>
</dbReference>